<evidence type="ECO:0000313" key="1">
    <source>
        <dbReference type="EMBL" id="MBB3325433.1"/>
    </source>
</evidence>
<accession>A0A7W5P5J2</accession>
<proteinExistence type="predicted"/>
<dbReference type="AlphaFoldDB" id="A0A7W5P5J2"/>
<dbReference type="EMBL" id="JACHZG010000001">
    <property type="protein sequence ID" value="MBB3325433.1"/>
    <property type="molecule type" value="Genomic_DNA"/>
</dbReference>
<reference evidence="1 2" key="1">
    <citation type="submission" date="2020-08" db="EMBL/GenBank/DDBJ databases">
        <title>Sequencing the genomes of 1000 actinobacteria strains.</title>
        <authorList>
            <person name="Klenk H.-P."/>
        </authorList>
    </citation>
    <scope>NUCLEOTIDE SEQUENCE [LARGE SCALE GENOMIC DNA]</scope>
    <source>
        <strain evidence="1 2">DSM 11053</strain>
    </source>
</reference>
<comment type="caution">
    <text evidence="1">The sequence shown here is derived from an EMBL/GenBank/DDBJ whole genome shotgun (WGS) entry which is preliminary data.</text>
</comment>
<dbReference type="RefSeq" id="WP_198423223.1">
    <property type="nucleotide sequence ID" value="NZ_JACHZG010000001.1"/>
</dbReference>
<evidence type="ECO:0000313" key="2">
    <source>
        <dbReference type="Proteomes" id="UP000565572"/>
    </source>
</evidence>
<protein>
    <submittedName>
        <fullName evidence="1">Uncharacterized protein</fullName>
    </submittedName>
</protein>
<dbReference type="Proteomes" id="UP000565572">
    <property type="component" value="Unassembled WGS sequence"/>
</dbReference>
<sequence length="162" mass="18119">MRITGDEMWTVLRRLDDPDHLEWPADFDFAATRARFERLVSGLDAAFGCRCDADRSVQDASLHAQVAIPAGATVTGERLVVCVSNFGSLATVSVVNPGVFDEEEHEALLDAEDARRIHDVLDDLGYVVVPEAPLWQTYDGPSRITVDPSYPASWWTRYFDYL</sequence>
<organism evidence="1 2">
    <name type="scientific">Microlunatus antarcticus</name>
    <dbReference type="NCBI Taxonomy" id="53388"/>
    <lineage>
        <taxon>Bacteria</taxon>
        <taxon>Bacillati</taxon>
        <taxon>Actinomycetota</taxon>
        <taxon>Actinomycetes</taxon>
        <taxon>Propionibacteriales</taxon>
        <taxon>Propionibacteriaceae</taxon>
        <taxon>Microlunatus</taxon>
    </lineage>
</organism>
<name>A0A7W5P5J2_9ACTN</name>
<gene>
    <name evidence="1" type="ORF">FHX39_000377</name>
</gene>
<keyword evidence="2" id="KW-1185">Reference proteome</keyword>